<dbReference type="Proteomes" id="UP001499851">
    <property type="component" value="Unassembled WGS sequence"/>
</dbReference>
<sequence length="441" mass="45359">MALVYVAGLIRGEAEAEPLHAVPVLAAEPDAELAALRAAAPVDGDDPADALDAALAEPEAADLLAAAVPDAGTGELGAALADLHDAGALLDPVEVGGFFAGLGEERTAWLAVLYPTVIARMPGAPFDARIAANRIVLEAAATASTAHDGPERPWTEERPVRADLAQLVGSDREFVYLDPYGNGGTGSWIEVVGDLGTASEVAVLVPGGSAMIDSENFNLYRQRAESFVAAGGGELAVLVWAEAPSPSGWIEEAWASWSQVAARSLAAFTFDLRAQLGGGVGVTLVGHSYGGAVVGTAETLDLAVDRVLHIASAGMGSGVYGPEDYTEPCRDRYSITAPGDPISYVQGMPYVPLLGHGADPDEFPGVRSLATGSLSDAPDAVDDYGVSLAERGLSGKTVEGVHSHSEIFYPESDAWNNILKVMLGGAPALADAQPEANPDCP</sequence>
<dbReference type="EMBL" id="BAAAQF010000005">
    <property type="protein sequence ID" value="GAA1670135.1"/>
    <property type="molecule type" value="Genomic_DNA"/>
</dbReference>
<dbReference type="InterPro" id="IPR029058">
    <property type="entry name" value="AB_hydrolase_fold"/>
</dbReference>
<dbReference type="SUPFAM" id="SSF53474">
    <property type="entry name" value="alpha/beta-Hydrolases"/>
    <property type="match status" value="1"/>
</dbReference>
<protein>
    <recommendedName>
        <fullName evidence="1">DUF1023 domain-containing protein</fullName>
    </recommendedName>
</protein>
<keyword evidence="3" id="KW-1185">Reference proteome</keyword>
<feature type="domain" description="DUF1023" evidence="1">
    <location>
        <begin position="186"/>
        <end position="316"/>
    </location>
</feature>
<gene>
    <name evidence="2" type="ORF">GCM10009830_15010</name>
</gene>
<name>A0ABN2GEY4_9ACTN</name>
<evidence type="ECO:0000259" key="1">
    <source>
        <dbReference type="Pfam" id="PF06259"/>
    </source>
</evidence>
<reference evidence="2 3" key="1">
    <citation type="journal article" date="2019" name="Int. J. Syst. Evol. Microbiol.">
        <title>The Global Catalogue of Microorganisms (GCM) 10K type strain sequencing project: providing services to taxonomists for standard genome sequencing and annotation.</title>
        <authorList>
            <consortium name="The Broad Institute Genomics Platform"/>
            <consortium name="The Broad Institute Genome Sequencing Center for Infectious Disease"/>
            <person name="Wu L."/>
            <person name="Ma J."/>
        </authorList>
    </citation>
    <scope>NUCLEOTIDE SEQUENCE [LARGE SCALE GENOMIC DNA]</scope>
    <source>
        <strain evidence="2 3">JCM 16001</strain>
    </source>
</reference>
<dbReference type="Pfam" id="PF06259">
    <property type="entry name" value="Abhydrolase_8"/>
    <property type="match status" value="1"/>
</dbReference>
<comment type="caution">
    <text evidence="2">The sequence shown here is derived from an EMBL/GenBank/DDBJ whole genome shotgun (WGS) entry which is preliminary data.</text>
</comment>
<evidence type="ECO:0000313" key="3">
    <source>
        <dbReference type="Proteomes" id="UP001499851"/>
    </source>
</evidence>
<proteinExistence type="predicted"/>
<organism evidence="2 3">
    <name type="scientific">Glycomyces endophyticus</name>
    <dbReference type="NCBI Taxonomy" id="480996"/>
    <lineage>
        <taxon>Bacteria</taxon>
        <taxon>Bacillati</taxon>
        <taxon>Actinomycetota</taxon>
        <taxon>Actinomycetes</taxon>
        <taxon>Glycomycetales</taxon>
        <taxon>Glycomycetaceae</taxon>
        <taxon>Glycomyces</taxon>
    </lineage>
</organism>
<dbReference type="InterPro" id="IPR010427">
    <property type="entry name" value="DUF1023"/>
</dbReference>
<evidence type="ECO:0000313" key="2">
    <source>
        <dbReference type="EMBL" id="GAA1670135.1"/>
    </source>
</evidence>
<accession>A0ABN2GEY4</accession>